<evidence type="ECO:0000256" key="1">
    <source>
        <dbReference type="SAM" id="SignalP"/>
    </source>
</evidence>
<proteinExistence type="predicted"/>
<comment type="caution">
    <text evidence="2">The sequence shown here is derived from an EMBL/GenBank/DDBJ whole genome shotgun (WGS) entry which is preliminary data.</text>
</comment>
<dbReference type="Proteomes" id="UP000266841">
    <property type="component" value="Unassembled WGS sequence"/>
</dbReference>
<protein>
    <submittedName>
        <fullName evidence="2">Uncharacterized protein</fullName>
    </submittedName>
</protein>
<feature type="signal peptide" evidence="1">
    <location>
        <begin position="1"/>
        <end position="19"/>
    </location>
</feature>
<gene>
    <name evidence="2" type="ORF">THAOC_31480</name>
</gene>
<evidence type="ECO:0000313" key="3">
    <source>
        <dbReference type="Proteomes" id="UP000266841"/>
    </source>
</evidence>
<keyword evidence="3" id="KW-1185">Reference proteome</keyword>
<organism evidence="2 3">
    <name type="scientific">Thalassiosira oceanica</name>
    <name type="common">Marine diatom</name>
    <dbReference type="NCBI Taxonomy" id="159749"/>
    <lineage>
        <taxon>Eukaryota</taxon>
        <taxon>Sar</taxon>
        <taxon>Stramenopiles</taxon>
        <taxon>Ochrophyta</taxon>
        <taxon>Bacillariophyta</taxon>
        <taxon>Coscinodiscophyceae</taxon>
        <taxon>Thalassiosirophycidae</taxon>
        <taxon>Thalassiosirales</taxon>
        <taxon>Thalassiosiraceae</taxon>
        <taxon>Thalassiosira</taxon>
    </lineage>
</organism>
<evidence type="ECO:0000313" key="2">
    <source>
        <dbReference type="EMBL" id="EJK49625.1"/>
    </source>
</evidence>
<dbReference type="AlphaFoldDB" id="K0R966"/>
<reference evidence="2 3" key="1">
    <citation type="journal article" date="2012" name="Genome Biol.">
        <title>Genome and low-iron response of an oceanic diatom adapted to chronic iron limitation.</title>
        <authorList>
            <person name="Lommer M."/>
            <person name="Specht M."/>
            <person name="Roy A.S."/>
            <person name="Kraemer L."/>
            <person name="Andreson R."/>
            <person name="Gutowska M.A."/>
            <person name="Wolf J."/>
            <person name="Bergner S.V."/>
            <person name="Schilhabel M.B."/>
            <person name="Klostermeier U.C."/>
            <person name="Beiko R.G."/>
            <person name="Rosenstiel P."/>
            <person name="Hippler M."/>
            <person name="Laroche J."/>
        </authorList>
    </citation>
    <scope>NUCLEOTIDE SEQUENCE [LARGE SCALE GENOMIC DNA]</scope>
    <source>
        <strain evidence="2 3">CCMP1005</strain>
    </source>
</reference>
<dbReference type="EMBL" id="AGNL01044586">
    <property type="protein sequence ID" value="EJK49625.1"/>
    <property type="molecule type" value="Genomic_DNA"/>
</dbReference>
<accession>K0R966</accession>
<keyword evidence="1" id="KW-0732">Signal</keyword>
<name>K0R966_THAOC</name>
<sequence length="119" mass="12812">MAFCKLFAMAFLMASSGYASDPLDLHLASLDVVKQQGTEAAAVLALESDAGDVIPPNLRGATLVDSFLGEEEDFECKADGGRCKRNWNPWGKASAARASVKEVFVKCALLKEVIAEEMR</sequence>
<feature type="chain" id="PRO_5003840062" evidence="1">
    <location>
        <begin position="20"/>
        <end position="119"/>
    </location>
</feature>